<dbReference type="FunFam" id="1.10.10.10:FF:000322">
    <property type="entry name" value="Probable disease resistance protein At1g63360"/>
    <property type="match status" value="1"/>
</dbReference>
<dbReference type="Pfam" id="PF02902">
    <property type="entry name" value="Peptidase_C48"/>
    <property type="match status" value="1"/>
</dbReference>
<dbReference type="InterPro" id="IPR002182">
    <property type="entry name" value="NB-ARC"/>
</dbReference>
<dbReference type="FunFam" id="3.40.50.300:FF:001091">
    <property type="entry name" value="Probable disease resistance protein At1g61300"/>
    <property type="match status" value="1"/>
</dbReference>
<evidence type="ECO:0000256" key="3">
    <source>
        <dbReference type="ARBA" id="ARBA00022737"/>
    </source>
</evidence>
<dbReference type="PANTHER" id="PTHR23155:SF1052">
    <property type="entry name" value="DISEASE RESISTANCE PROTEIN RPM1"/>
    <property type="match status" value="1"/>
</dbReference>
<evidence type="ECO:0000259" key="8">
    <source>
        <dbReference type="PROSITE" id="PS50600"/>
    </source>
</evidence>
<dbReference type="InterPro" id="IPR003653">
    <property type="entry name" value="Peptidase_C48_C"/>
</dbReference>
<dbReference type="InterPro" id="IPR044974">
    <property type="entry name" value="Disease_R_plants"/>
</dbReference>
<dbReference type="InterPro" id="IPR042197">
    <property type="entry name" value="Apaf_helical"/>
</dbReference>
<name>A0AA88ASB7_FICCA</name>
<keyword evidence="10" id="KW-1185">Reference proteome</keyword>
<dbReference type="SUPFAM" id="SSF54001">
    <property type="entry name" value="Cysteine proteinases"/>
    <property type="match status" value="1"/>
</dbReference>
<evidence type="ECO:0000313" key="10">
    <source>
        <dbReference type="Proteomes" id="UP001187192"/>
    </source>
</evidence>
<dbReference type="InterPro" id="IPR027417">
    <property type="entry name" value="P-loop_NTPase"/>
</dbReference>
<dbReference type="InterPro" id="IPR032675">
    <property type="entry name" value="LRR_dom_sf"/>
</dbReference>
<dbReference type="Gene3D" id="1.20.5.4130">
    <property type="match status" value="1"/>
</dbReference>
<dbReference type="SUPFAM" id="SSF52058">
    <property type="entry name" value="L domain-like"/>
    <property type="match status" value="1"/>
</dbReference>
<feature type="region of interest" description="Disordered" evidence="7">
    <location>
        <begin position="1169"/>
        <end position="1217"/>
    </location>
</feature>
<dbReference type="GO" id="GO:0098542">
    <property type="term" value="P:defense response to other organism"/>
    <property type="evidence" value="ECO:0007669"/>
    <property type="project" value="TreeGrafter"/>
</dbReference>
<dbReference type="Gene3D" id="3.40.395.10">
    <property type="entry name" value="Adenoviral Proteinase, Chain A"/>
    <property type="match status" value="1"/>
</dbReference>
<sequence>MAETFLSPVIRKLVELLAEEAKSFKGVHRDVKSLKDELDIIQPFLVDAEAKMQRRELNGVTKVWLKQMRDESDHIEDVVDEYMQRLAQDRLGSGFIASLGKAARSVKALKSRYDIAFEIRCIKKSLREIKERGESYVLTTPLEQGAITSPTANVEETVDPRLDSLFIGEEELVGIDSMSKELIRSLVEGPSARVVISLVGEGGIGKTTLAKTVYEDVVVKSHFDCRFWINIIPSDNVEKILRTIKDQICVSKDQLSGEISSIEGLINFLKNYLQTKRYVIVFDDIWQTNFWDFVKHALPSSNFGSRIMMTTRNDRIVHSCKTTPCDVVQELKAWSPESSWKLFCKKTFPFEPENHCPQELEKLSRKIVRKCVGVPLAIVTIAGLLSTKEKIELEWRKVLEDLHFEFDEINQLKNVPKALAFSYHDLPHRLKPCFLYFGIFPENYSIHEQTLYRLWIAEDFIKLRRDNKPMEKVAEEYLNELIQRNLVSFEIRDGFERHCRVHDLVREVILAAVDDLSFCQTLSGNKSKFSGKIRRLSINDTTENVFKRVGDSSIRSIFLFSGDELTKSFLVRLFEEFKLLKVLDFQGSDLDNLPKEVGNLFHLKYLSLKGTSVKSLPVSVGKLRNLQVLDVCDTLVSELPIQINKLEHLRHLLASKNETKAEASSDSFHGVRIHEGIGNLENLQTLERVEACPGKVSFMKDLQMLRGLKSLGISKVIAEIGNSLGACIEKMSHLERLDLTAINEDEIIDLKGISSPPPFLCFLSLKCRLRNFPDWISKLQNLQGLELFFSRLANEPLRHLQGLPNLAFLLMYLTYDGGELHFEEGGFQKLKQLCLRKLEKLEAVKIDKGALPLLEELDIGPSPLMEEMPSDIQHITNLRSLEITDMPKEFVLALQPEGGSDYWKIKHVPSVSFWYKSKGMIYKKYRLGSSKLLKHLQVDDKSRGNAPHQSNKRLNRLMAHVWDRQQSGGSSSSDDPNGTIALAEGCSLENNQNQGDATLIYRIMKLRQKGEKINVQFDAKDQPLPNVSKELQSYIGVLVREHIAISFSDWKNVPRSYTDKIWDKITESFNLDESKQTTLMIFAAEKWRKFKNHLYKKHVKPNKNDPKIKFIPLKVTKRYKNIDQEHWELFVAHRLKDDDFEAQSAEQSTQQNKFDYDRRLISREKYSKLQKKMREERRSDAKTDRANRWKTSPQDKKGEHKWDKQESYIESIRGSDSSKSTEIEELKTCVCELMTMYEQLNREVYAQKHGVVPKEKVASTVKQDIDTTASTTTHLYRSDSQVASPDNDGKPGRLVLVGKDNDRVVDSGLAYDLSRNSLEAEGDSKVRVKSSSRRKAFIKEESQTVNDGHVSSPADLVSHNKAHQKNSSGRTSSVNCTEAASHFVQEQQLREEDAKTVIDIDSLPVMLRPVVVYAEKYMDRQSTLELAMPEDVVGHEHNLWIDKQAILELARMAEISAVCISAYIKKLYLRCSKHRTLNKFGFICPSRLAFVPEQIGDMQMERAKMLYDDVLARAQKGQQFLWPYNGGRHWTLVVINPWDDKVYWLDPLRNAVPSDVERVVQKALDMFKLRKDCENVNFHHPEGKTKWIIVQHIPMQPGSVECGFYVMKYMRDIIYKEWNPIPTHGMAGDYFLVPVLGTQNYPHPIPSPPK</sequence>
<evidence type="ECO:0000256" key="7">
    <source>
        <dbReference type="SAM" id="MobiDB-lite"/>
    </source>
</evidence>
<dbReference type="PRINTS" id="PR00364">
    <property type="entry name" value="DISEASERSIST"/>
</dbReference>
<dbReference type="Proteomes" id="UP001187192">
    <property type="component" value="Unassembled WGS sequence"/>
</dbReference>
<organism evidence="9 10">
    <name type="scientific">Ficus carica</name>
    <name type="common">Common fig</name>
    <dbReference type="NCBI Taxonomy" id="3494"/>
    <lineage>
        <taxon>Eukaryota</taxon>
        <taxon>Viridiplantae</taxon>
        <taxon>Streptophyta</taxon>
        <taxon>Embryophyta</taxon>
        <taxon>Tracheophyta</taxon>
        <taxon>Spermatophyta</taxon>
        <taxon>Magnoliopsida</taxon>
        <taxon>eudicotyledons</taxon>
        <taxon>Gunneridae</taxon>
        <taxon>Pentapetalae</taxon>
        <taxon>rosids</taxon>
        <taxon>fabids</taxon>
        <taxon>Rosales</taxon>
        <taxon>Moraceae</taxon>
        <taxon>Ficeae</taxon>
        <taxon>Ficus</taxon>
    </lineage>
</organism>
<dbReference type="Pfam" id="PF23559">
    <property type="entry name" value="WHD_DRP"/>
    <property type="match status" value="1"/>
</dbReference>
<dbReference type="InterPro" id="IPR055414">
    <property type="entry name" value="LRR_R13L4/SHOC2-like"/>
</dbReference>
<keyword evidence="6" id="KW-0611">Plant defense</keyword>
<reference evidence="9" key="1">
    <citation type="submission" date="2023-07" db="EMBL/GenBank/DDBJ databases">
        <title>draft genome sequence of fig (Ficus carica).</title>
        <authorList>
            <person name="Takahashi T."/>
            <person name="Nishimura K."/>
        </authorList>
    </citation>
    <scope>NUCLEOTIDE SEQUENCE</scope>
</reference>
<dbReference type="CDD" id="cd14798">
    <property type="entry name" value="RX-CC_like"/>
    <property type="match status" value="1"/>
</dbReference>
<dbReference type="InterPro" id="IPR038765">
    <property type="entry name" value="Papain-like_cys_pep_sf"/>
</dbReference>
<dbReference type="GO" id="GO:0043531">
    <property type="term" value="F:ADP binding"/>
    <property type="evidence" value="ECO:0007669"/>
    <property type="project" value="InterPro"/>
</dbReference>
<dbReference type="EMBL" id="BTGU01000040">
    <property type="protein sequence ID" value="GMN52063.1"/>
    <property type="molecule type" value="Genomic_DNA"/>
</dbReference>
<evidence type="ECO:0000256" key="5">
    <source>
        <dbReference type="ARBA" id="ARBA00022801"/>
    </source>
</evidence>
<protein>
    <recommendedName>
        <fullName evidence="8">Ubiquitin-like protease family profile domain-containing protein</fullName>
    </recommendedName>
</protein>
<dbReference type="GO" id="GO:0008234">
    <property type="term" value="F:cysteine-type peptidase activity"/>
    <property type="evidence" value="ECO:0007669"/>
    <property type="project" value="InterPro"/>
</dbReference>
<keyword evidence="4" id="KW-0547">Nucleotide-binding</keyword>
<keyword evidence="2" id="KW-0645">Protease</keyword>
<accession>A0AA88ASB7</accession>
<comment type="similarity">
    <text evidence="1">Belongs to the peptidase C48 family.</text>
</comment>
<dbReference type="Gene3D" id="3.40.50.300">
    <property type="entry name" value="P-loop containing nucleotide triphosphate hydrolases"/>
    <property type="match status" value="1"/>
</dbReference>
<comment type="caution">
    <text evidence="9">The sequence shown here is derived from an EMBL/GenBank/DDBJ whole genome shotgun (WGS) entry which is preliminary data.</text>
</comment>
<dbReference type="SUPFAM" id="SSF52540">
    <property type="entry name" value="P-loop containing nucleoside triphosphate hydrolases"/>
    <property type="match status" value="1"/>
</dbReference>
<dbReference type="Gene3D" id="3.80.10.10">
    <property type="entry name" value="Ribonuclease Inhibitor"/>
    <property type="match status" value="1"/>
</dbReference>
<dbReference type="InterPro" id="IPR038005">
    <property type="entry name" value="RX-like_CC"/>
</dbReference>
<feature type="compositionally biased region" description="Basic and acidic residues" evidence="7">
    <location>
        <begin position="1169"/>
        <end position="1207"/>
    </location>
</feature>
<evidence type="ECO:0000313" key="9">
    <source>
        <dbReference type="EMBL" id="GMN52063.1"/>
    </source>
</evidence>
<evidence type="ECO:0000256" key="2">
    <source>
        <dbReference type="ARBA" id="ARBA00022670"/>
    </source>
</evidence>
<keyword evidence="5" id="KW-0378">Hydrolase</keyword>
<dbReference type="InterPro" id="IPR058922">
    <property type="entry name" value="WHD_DRP"/>
</dbReference>
<dbReference type="Pfam" id="PF00931">
    <property type="entry name" value="NB-ARC"/>
    <property type="match status" value="1"/>
</dbReference>
<dbReference type="InterPro" id="IPR041118">
    <property type="entry name" value="Rx_N"/>
</dbReference>
<dbReference type="InterPro" id="IPR036388">
    <property type="entry name" value="WH-like_DNA-bd_sf"/>
</dbReference>
<dbReference type="GO" id="GO:0006508">
    <property type="term" value="P:proteolysis"/>
    <property type="evidence" value="ECO:0007669"/>
    <property type="project" value="UniProtKB-KW"/>
</dbReference>
<feature type="domain" description="Ubiquitin-like protease family profile" evidence="8">
    <location>
        <begin position="1439"/>
        <end position="1613"/>
    </location>
</feature>
<gene>
    <name evidence="9" type="ORF">TIFTF001_021207</name>
</gene>
<dbReference type="Pfam" id="PF23598">
    <property type="entry name" value="LRR_14"/>
    <property type="match status" value="1"/>
</dbReference>
<dbReference type="Gene3D" id="1.10.10.10">
    <property type="entry name" value="Winged helix-like DNA-binding domain superfamily/Winged helix DNA-binding domain"/>
    <property type="match status" value="1"/>
</dbReference>
<evidence type="ECO:0000256" key="6">
    <source>
        <dbReference type="ARBA" id="ARBA00022821"/>
    </source>
</evidence>
<keyword evidence="3" id="KW-0677">Repeat</keyword>
<evidence type="ECO:0000256" key="1">
    <source>
        <dbReference type="ARBA" id="ARBA00005234"/>
    </source>
</evidence>
<dbReference type="Gene3D" id="1.10.8.430">
    <property type="entry name" value="Helical domain of apoptotic protease-activating factors"/>
    <property type="match status" value="1"/>
</dbReference>
<evidence type="ECO:0000256" key="4">
    <source>
        <dbReference type="ARBA" id="ARBA00022741"/>
    </source>
</evidence>
<dbReference type="PANTHER" id="PTHR23155">
    <property type="entry name" value="DISEASE RESISTANCE PROTEIN RP"/>
    <property type="match status" value="1"/>
</dbReference>
<dbReference type="PROSITE" id="PS50600">
    <property type="entry name" value="ULP_PROTEASE"/>
    <property type="match status" value="1"/>
</dbReference>
<proteinExistence type="inferred from homology"/>
<dbReference type="Pfam" id="PF18052">
    <property type="entry name" value="Rx_N"/>
    <property type="match status" value="1"/>
</dbReference>